<dbReference type="Gene3D" id="3.90.79.10">
    <property type="entry name" value="Nucleoside Triphosphate Pyrophosphohydrolase"/>
    <property type="match status" value="1"/>
</dbReference>
<name>A0ABV8U3P2_9ACTN</name>
<comment type="caution">
    <text evidence="4">The sequence shown here is derived from an EMBL/GenBank/DDBJ whole genome shotgun (WGS) entry which is preliminary data.</text>
</comment>
<reference evidence="5" key="1">
    <citation type="journal article" date="2019" name="Int. J. Syst. Evol. Microbiol.">
        <title>The Global Catalogue of Microorganisms (GCM) 10K type strain sequencing project: providing services to taxonomists for standard genome sequencing and annotation.</title>
        <authorList>
            <consortium name="The Broad Institute Genomics Platform"/>
            <consortium name="The Broad Institute Genome Sequencing Center for Infectious Disease"/>
            <person name="Wu L."/>
            <person name="Ma J."/>
        </authorList>
    </citation>
    <scope>NUCLEOTIDE SEQUENCE [LARGE SCALE GENOMIC DNA]</scope>
    <source>
        <strain evidence="5">IBRC-M 10908</strain>
    </source>
</reference>
<dbReference type="Proteomes" id="UP001595823">
    <property type="component" value="Unassembled WGS sequence"/>
</dbReference>
<dbReference type="InterPro" id="IPR020084">
    <property type="entry name" value="NUDIX_hydrolase_CS"/>
</dbReference>
<dbReference type="SUPFAM" id="SSF55811">
    <property type="entry name" value="Nudix"/>
    <property type="match status" value="1"/>
</dbReference>
<gene>
    <name evidence="4" type="ORF">ACFPET_20765</name>
</gene>
<proteinExistence type="predicted"/>
<keyword evidence="5" id="KW-1185">Reference proteome</keyword>
<dbReference type="Pfam" id="PF00293">
    <property type="entry name" value="NUDIX"/>
    <property type="match status" value="1"/>
</dbReference>
<evidence type="ECO:0000259" key="3">
    <source>
        <dbReference type="PROSITE" id="PS51462"/>
    </source>
</evidence>
<dbReference type="PROSITE" id="PS51462">
    <property type="entry name" value="NUDIX"/>
    <property type="match status" value="1"/>
</dbReference>
<dbReference type="PROSITE" id="PS00893">
    <property type="entry name" value="NUDIX_BOX"/>
    <property type="match status" value="1"/>
</dbReference>
<evidence type="ECO:0000313" key="4">
    <source>
        <dbReference type="EMBL" id="MFC4337632.1"/>
    </source>
</evidence>
<dbReference type="InterPro" id="IPR015797">
    <property type="entry name" value="NUDIX_hydrolase-like_dom_sf"/>
</dbReference>
<accession>A0ABV8U3P2</accession>
<dbReference type="InterPro" id="IPR000086">
    <property type="entry name" value="NUDIX_hydrolase_dom"/>
</dbReference>
<sequence>MKAFLTRGGEPVEFLVVRHSYGRSRRFWGLPGGGYKPARETPEEAVSREVREELGLGVAPETFTLLGQEENTTVEGKRDQVTTLMASVVDGSVRRSPEIAEALWVADLRDLEGAPVSRWLEQALTESGHRSYRPGSSLTIANRNVLD</sequence>
<dbReference type="EMBL" id="JBHSDK010000043">
    <property type="protein sequence ID" value="MFC4337632.1"/>
    <property type="molecule type" value="Genomic_DNA"/>
</dbReference>
<organism evidence="4 5">
    <name type="scientific">Salininema proteolyticum</name>
    <dbReference type="NCBI Taxonomy" id="1607685"/>
    <lineage>
        <taxon>Bacteria</taxon>
        <taxon>Bacillati</taxon>
        <taxon>Actinomycetota</taxon>
        <taxon>Actinomycetes</taxon>
        <taxon>Glycomycetales</taxon>
        <taxon>Glycomycetaceae</taxon>
        <taxon>Salininema</taxon>
    </lineage>
</organism>
<comment type="cofactor">
    <cofactor evidence="1">
        <name>Mg(2+)</name>
        <dbReference type="ChEBI" id="CHEBI:18420"/>
    </cofactor>
</comment>
<dbReference type="PANTHER" id="PTHR43046">
    <property type="entry name" value="GDP-MANNOSE MANNOSYL HYDROLASE"/>
    <property type="match status" value="1"/>
</dbReference>
<dbReference type="RefSeq" id="WP_380624818.1">
    <property type="nucleotide sequence ID" value="NZ_JBHSDK010000043.1"/>
</dbReference>
<dbReference type="PANTHER" id="PTHR43046:SF14">
    <property type="entry name" value="MUTT_NUDIX FAMILY PROTEIN"/>
    <property type="match status" value="1"/>
</dbReference>
<evidence type="ECO:0000256" key="2">
    <source>
        <dbReference type="ARBA" id="ARBA00022801"/>
    </source>
</evidence>
<evidence type="ECO:0000256" key="1">
    <source>
        <dbReference type="ARBA" id="ARBA00001946"/>
    </source>
</evidence>
<feature type="domain" description="Nudix hydrolase" evidence="3">
    <location>
        <begin position="1"/>
        <end position="128"/>
    </location>
</feature>
<evidence type="ECO:0000313" key="5">
    <source>
        <dbReference type="Proteomes" id="UP001595823"/>
    </source>
</evidence>
<keyword evidence="2" id="KW-0378">Hydrolase</keyword>
<protein>
    <submittedName>
        <fullName evidence="4">NUDIX domain-containing protein</fullName>
    </submittedName>
</protein>